<keyword evidence="2" id="KW-0378">Hydrolase</keyword>
<dbReference type="PANTHER" id="PTHR43689">
    <property type="entry name" value="HYDROLASE"/>
    <property type="match status" value="1"/>
</dbReference>
<protein>
    <submittedName>
        <fullName evidence="2">Pimeloyl-[acyl-carrier protein] methyl ester esterase</fullName>
        <ecNumber evidence="2">3.1.1.85</ecNumber>
    </submittedName>
</protein>
<evidence type="ECO:0000259" key="1">
    <source>
        <dbReference type="Pfam" id="PF00561"/>
    </source>
</evidence>
<dbReference type="InterPro" id="IPR000073">
    <property type="entry name" value="AB_hydrolase_1"/>
</dbReference>
<reference evidence="2 4" key="1">
    <citation type="submission" date="2017-12" db="EMBL/GenBank/DDBJ databases">
        <title>Complete genome sequence of Herbivorax saccincola GGR1, a novel Cellulosome-producing hydrolytic bacterium in a thermophilic biogas plant, established by Illumina and Nanopore MinION sequencing.</title>
        <authorList>
            <person name="Pechtl A."/>
            <person name="Ruckert C."/>
            <person name="Koeck D.E."/>
            <person name="Maus I."/>
            <person name="Winkler A."/>
            <person name="Kalinowski J."/>
            <person name="Puhler A."/>
            <person name="Schwarz W.W."/>
            <person name="Zverlov V.V."/>
            <person name="Schluter A."/>
            <person name="Liebl W."/>
        </authorList>
    </citation>
    <scope>NUCLEOTIDE SEQUENCE [LARGE SCALE GENOMIC DNA]</scope>
    <source>
        <strain evidence="2">GGR1</strain>
        <strain evidence="4">SR1</strain>
    </source>
</reference>
<dbReference type="KEGG" id="hsc:HVS_08725"/>
<dbReference type="Proteomes" id="UP000233534">
    <property type="component" value="Chromosome"/>
</dbReference>
<dbReference type="SUPFAM" id="SSF53474">
    <property type="entry name" value="alpha/beta-Hydrolases"/>
    <property type="match status" value="1"/>
</dbReference>
<dbReference type="Pfam" id="PF00561">
    <property type="entry name" value="Abhydrolase_1"/>
    <property type="match status" value="1"/>
</dbReference>
<dbReference type="EMBL" id="NEMB01000003">
    <property type="protein sequence ID" value="PQQ67550.1"/>
    <property type="molecule type" value="Genomic_DNA"/>
</dbReference>
<sequence length="241" mass="28207">MTRHMVVLTGWAVGKFPWKTLFGLLEKHFEITFVDWDDVFSIDGFKKKVLHIIDDKIKGGKNFTLMGWSLGSMVAVEIAQILYKRIDNLILISGTLKFVNDKDDIYTALWSKDTIDKMIYMLKSDKDSTLNKFYKNFFSKTEKRDGHYERFMKEIKFHKPCCNINSLICGLEYLKNTDLREISLPLSPLVIHGDRDVICPYKSSEYIKEKFKNAKLVTLQNTGHIPFYTDPSKLYEIIKRH</sequence>
<evidence type="ECO:0000313" key="3">
    <source>
        <dbReference type="EMBL" id="PQQ67550.1"/>
    </source>
</evidence>
<evidence type="ECO:0000313" key="2">
    <source>
        <dbReference type="EMBL" id="AUG57651.1"/>
    </source>
</evidence>
<dbReference type="OrthoDB" id="9773293at2"/>
<gene>
    <name evidence="2" type="primary">bioH</name>
    <name evidence="3" type="ORF">B9R14_12860</name>
    <name evidence="2" type="ORF">HVS_08725</name>
</gene>
<name>A0A2K9EM41_9FIRM</name>
<proteinExistence type="predicted"/>
<dbReference type="InterPro" id="IPR029058">
    <property type="entry name" value="AB_hydrolase_fold"/>
</dbReference>
<feature type="domain" description="AB hydrolase-1" evidence="1">
    <location>
        <begin position="56"/>
        <end position="231"/>
    </location>
</feature>
<dbReference type="PANTHER" id="PTHR43689:SF8">
    <property type="entry name" value="ALPHA_BETA-HYDROLASES SUPERFAMILY PROTEIN"/>
    <property type="match status" value="1"/>
</dbReference>
<reference evidence="3 5" key="2">
    <citation type="journal article" date="2018" name="Syst. Appl. Microbiol.">
        <title>Characterization and high-quality draft genome sequence of Herbivorax saccincola A7, an anaerobic, alkaliphilic, thermophilic, cellulolytic, and xylanolytic bacterium.</title>
        <authorList>
            <person name="Aikawa S."/>
            <person name="Baramee S."/>
            <person name="Sermsathanaswadi J."/>
            <person name="Thianheng P."/>
            <person name="Tachaapaikoon C."/>
            <person name="Shikata A."/>
            <person name="Waeonukul R."/>
            <person name="Pason P."/>
            <person name="Ratanakhanokchai K."/>
            <person name="Kosugi A."/>
        </authorList>
    </citation>
    <scope>NUCLEOTIDE SEQUENCE [LARGE SCALE GENOMIC DNA]</scope>
    <source>
        <strain evidence="3 5">A7</strain>
    </source>
</reference>
<dbReference type="EMBL" id="CP025197">
    <property type="protein sequence ID" value="AUG57651.1"/>
    <property type="molecule type" value="Genomic_DNA"/>
</dbReference>
<dbReference type="Gene3D" id="3.40.50.1820">
    <property type="entry name" value="alpha/beta hydrolase"/>
    <property type="match status" value="1"/>
</dbReference>
<dbReference type="AlphaFoldDB" id="A0A2K9EM41"/>
<dbReference type="EC" id="3.1.1.85" evidence="2"/>
<organism evidence="2 4">
    <name type="scientific">Acetivibrio saccincola</name>
    <dbReference type="NCBI Taxonomy" id="1677857"/>
    <lineage>
        <taxon>Bacteria</taxon>
        <taxon>Bacillati</taxon>
        <taxon>Bacillota</taxon>
        <taxon>Clostridia</taxon>
        <taxon>Eubacteriales</taxon>
        <taxon>Oscillospiraceae</taxon>
        <taxon>Acetivibrio</taxon>
    </lineage>
</organism>
<evidence type="ECO:0000313" key="4">
    <source>
        <dbReference type="Proteomes" id="UP000233534"/>
    </source>
</evidence>
<keyword evidence="4" id="KW-1185">Reference proteome</keyword>
<dbReference type="GO" id="GO:0090499">
    <property type="term" value="F:pimelyl-[acyl-carrier protein] methyl ester esterase activity"/>
    <property type="evidence" value="ECO:0007669"/>
    <property type="project" value="UniProtKB-EC"/>
</dbReference>
<evidence type="ECO:0000313" key="5">
    <source>
        <dbReference type="Proteomes" id="UP000239720"/>
    </source>
</evidence>
<dbReference type="Proteomes" id="UP000239720">
    <property type="component" value="Unassembled WGS sequence"/>
</dbReference>
<dbReference type="RefSeq" id="WP_101301251.1">
    <property type="nucleotide sequence ID" value="NZ_CP025197.1"/>
</dbReference>
<accession>A0A2K9EM41</accession>